<feature type="transmembrane region" description="Helical" evidence="9">
    <location>
        <begin position="317"/>
        <end position="337"/>
    </location>
</feature>
<keyword evidence="4" id="KW-1003">Cell membrane</keyword>
<reference evidence="11 12" key="1">
    <citation type="submission" date="2021-12" db="EMBL/GenBank/DDBJ databases">
        <title>Genome seq of p7.</title>
        <authorList>
            <person name="Seo T."/>
        </authorList>
    </citation>
    <scope>NUCLEOTIDE SEQUENCE [LARGE SCALE GENOMIC DNA]</scope>
    <source>
        <strain evidence="11 12">P7</strain>
    </source>
</reference>
<evidence type="ECO:0000256" key="7">
    <source>
        <dbReference type="ARBA" id="ARBA00023065"/>
    </source>
</evidence>
<dbReference type="NCBIfam" id="NF003715">
    <property type="entry name" value="PRK05326.1-2"/>
    <property type="match status" value="1"/>
</dbReference>
<name>A0ABS8XGK1_9BURK</name>
<keyword evidence="2" id="KW-0813">Transport</keyword>
<evidence type="ECO:0000256" key="8">
    <source>
        <dbReference type="ARBA" id="ARBA00023136"/>
    </source>
</evidence>
<dbReference type="EMBL" id="JAJTWT010000006">
    <property type="protein sequence ID" value="MCE4538642.1"/>
    <property type="molecule type" value="Genomic_DNA"/>
</dbReference>
<comment type="subcellular location">
    <subcellularLocation>
        <location evidence="1">Cell membrane</location>
        <topology evidence="1">Multi-pass membrane protein</topology>
    </subcellularLocation>
</comment>
<keyword evidence="5 9" id="KW-0812">Transmembrane</keyword>
<evidence type="ECO:0000256" key="9">
    <source>
        <dbReference type="SAM" id="Phobius"/>
    </source>
</evidence>
<gene>
    <name evidence="11" type="ORF">LXT12_15425</name>
</gene>
<feature type="transmembrane region" description="Helical" evidence="9">
    <location>
        <begin position="12"/>
        <end position="32"/>
    </location>
</feature>
<feature type="transmembrane region" description="Helical" evidence="9">
    <location>
        <begin position="237"/>
        <end position="265"/>
    </location>
</feature>
<feature type="transmembrane region" description="Helical" evidence="9">
    <location>
        <begin position="94"/>
        <end position="119"/>
    </location>
</feature>
<feature type="transmembrane region" description="Helical" evidence="9">
    <location>
        <begin position="349"/>
        <end position="369"/>
    </location>
</feature>
<dbReference type="Pfam" id="PF00999">
    <property type="entry name" value="Na_H_Exchanger"/>
    <property type="match status" value="1"/>
</dbReference>
<sequence>MGHGALAAGPDLLTAAMAALVIVAIAGALYTHRFGLSHLLVFMAVGMLTGVDGPLGLPFDNHKLAVTVGNLAVALILFDGGLRTRWPEVRRGLLPAALLATLGVAATACIVAGIAHLALDVSWSEGLLLGAAVSSTDASAVFAQFTASQLKLQPRIAATIEVESAMNDPMAVVLTLGLIAWLSPFGQANEPAADGMATLLRLLAEQLGYGLLTGVGGGLLAAFWVRRLPVTDDHDGLAALLMAALGLLMFAGTTLLGGSGFLAVYAAGLLVRHHAGRVAQLALPGLNGYTWLAEAVLFLLLGLLVTPHEAWRLAGPALAVALGLMLVARPAAVLLCLAPLGFGWRQQAFVAWSGLRGAVPIVLATYPVLAGMPDGWRFFDVAFVVVLLSLLIQGPTLAPLARRLGVEHADDKDQEQSHRGTETQRE</sequence>
<dbReference type="Proteomes" id="UP001201463">
    <property type="component" value="Unassembled WGS sequence"/>
</dbReference>
<dbReference type="PANTHER" id="PTHR32507">
    <property type="entry name" value="NA(+)/H(+) ANTIPORTER 1"/>
    <property type="match status" value="1"/>
</dbReference>
<feature type="domain" description="Cation/H+ exchanger transmembrane" evidence="10">
    <location>
        <begin position="21"/>
        <end position="402"/>
    </location>
</feature>
<dbReference type="Gene3D" id="1.20.1530.20">
    <property type="match status" value="1"/>
</dbReference>
<keyword evidence="8 9" id="KW-0472">Membrane</keyword>
<protein>
    <submittedName>
        <fullName evidence="11">Potassium/proton antiporter</fullName>
    </submittedName>
</protein>
<evidence type="ECO:0000256" key="1">
    <source>
        <dbReference type="ARBA" id="ARBA00004651"/>
    </source>
</evidence>
<evidence type="ECO:0000256" key="3">
    <source>
        <dbReference type="ARBA" id="ARBA00022449"/>
    </source>
</evidence>
<evidence type="ECO:0000313" key="11">
    <source>
        <dbReference type="EMBL" id="MCE4538642.1"/>
    </source>
</evidence>
<feature type="transmembrane region" description="Helical" evidence="9">
    <location>
        <begin position="169"/>
        <end position="186"/>
    </location>
</feature>
<feature type="transmembrane region" description="Helical" evidence="9">
    <location>
        <begin position="375"/>
        <end position="393"/>
    </location>
</feature>
<accession>A0ABS8XGK1</accession>
<dbReference type="InterPro" id="IPR006153">
    <property type="entry name" value="Cation/H_exchanger_TM"/>
</dbReference>
<dbReference type="PANTHER" id="PTHR32507:SF7">
    <property type="entry name" value="K(+)_H(+) ANTIPORTER NHAP2"/>
    <property type="match status" value="1"/>
</dbReference>
<keyword evidence="7" id="KW-0406">Ion transport</keyword>
<dbReference type="NCBIfam" id="NF003716">
    <property type="entry name" value="PRK05326.1-3"/>
    <property type="match status" value="1"/>
</dbReference>
<keyword evidence="6 9" id="KW-1133">Transmembrane helix</keyword>
<feature type="transmembrane region" description="Helical" evidence="9">
    <location>
        <begin position="207"/>
        <end position="225"/>
    </location>
</feature>
<evidence type="ECO:0000313" key="12">
    <source>
        <dbReference type="Proteomes" id="UP001201463"/>
    </source>
</evidence>
<feature type="transmembrane region" description="Helical" evidence="9">
    <location>
        <begin position="286"/>
        <end position="305"/>
    </location>
</feature>
<dbReference type="RefSeq" id="WP_233393086.1">
    <property type="nucleotide sequence ID" value="NZ_JAJTWT010000006.1"/>
</dbReference>
<feature type="transmembrane region" description="Helical" evidence="9">
    <location>
        <begin position="64"/>
        <end position="82"/>
    </location>
</feature>
<evidence type="ECO:0000256" key="4">
    <source>
        <dbReference type="ARBA" id="ARBA00022475"/>
    </source>
</evidence>
<evidence type="ECO:0000259" key="10">
    <source>
        <dbReference type="Pfam" id="PF00999"/>
    </source>
</evidence>
<evidence type="ECO:0000256" key="5">
    <source>
        <dbReference type="ARBA" id="ARBA00022692"/>
    </source>
</evidence>
<comment type="caution">
    <text evidence="11">The sequence shown here is derived from an EMBL/GenBank/DDBJ whole genome shotgun (WGS) entry which is preliminary data.</text>
</comment>
<feature type="transmembrane region" description="Helical" evidence="9">
    <location>
        <begin position="39"/>
        <end position="58"/>
    </location>
</feature>
<evidence type="ECO:0000256" key="6">
    <source>
        <dbReference type="ARBA" id="ARBA00022989"/>
    </source>
</evidence>
<organism evidence="11 12">
    <name type="scientific">Pelomonas caseinilytica</name>
    <dbReference type="NCBI Taxonomy" id="2906763"/>
    <lineage>
        <taxon>Bacteria</taxon>
        <taxon>Pseudomonadati</taxon>
        <taxon>Pseudomonadota</taxon>
        <taxon>Betaproteobacteria</taxon>
        <taxon>Burkholderiales</taxon>
        <taxon>Sphaerotilaceae</taxon>
        <taxon>Roseateles</taxon>
    </lineage>
</organism>
<evidence type="ECO:0000256" key="2">
    <source>
        <dbReference type="ARBA" id="ARBA00022448"/>
    </source>
</evidence>
<keyword evidence="3" id="KW-0050">Antiport</keyword>
<dbReference type="InterPro" id="IPR038770">
    <property type="entry name" value="Na+/solute_symporter_sf"/>
</dbReference>
<keyword evidence="12" id="KW-1185">Reference proteome</keyword>
<proteinExistence type="predicted"/>